<dbReference type="InterPro" id="IPR050469">
    <property type="entry name" value="Diguanylate_Cyclase"/>
</dbReference>
<evidence type="ECO:0000313" key="5">
    <source>
        <dbReference type="Proteomes" id="UP000186609"/>
    </source>
</evidence>
<dbReference type="NCBIfam" id="TIGR00254">
    <property type="entry name" value="GGDEF"/>
    <property type="match status" value="1"/>
</dbReference>
<protein>
    <recommendedName>
        <fullName evidence="1">diguanylate cyclase</fullName>
        <ecNumber evidence="1">2.7.7.65</ecNumber>
    </recommendedName>
</protein>
<sequence length="339" mass="37577">MPYTAAPLPHNEAQRLAALKRFEVLDTESEQCYDDMTTIAAAICDVPTSVISLIDEHRQWFKSRHGLEATQTPRDQAFCAHAILRPDEVMVVPDSTRDKRFAGNPLVTGGPGIRFYAGAPLLTAEGAAIGTICVLDQKPRELTPMQRSGLAALSRRVVEQLELRQLVSRLELQSMSDGLTGIWNRRAFDRRLREEWSRHGRHHQPLGLLMFDVDKFKSFNDTFGHPQGDQALKQVASTAQASLRDTDFLARYGGEEFAVLLPNLGNDGAQKAAERLRAAVERADWPARAVTVSVGVAALVPEGDFSGNTLVARADQALYEAKHAGRNRTMRFVDWPVHA</sequence>
<dbReference type="CDD" id="cd01949">
    <property type="entry name" value="GGDEF"/>
    <property type="match status" value="1"/>
</dbReference>
<evidence type="ECO:0000256" key="1">
    <source>
        <dbReference type="ARBA" id="ARBA00012528"/>
    </source>
</evidence>
<dbReference type="OrthoDB" id="9803824at2"/>
<dbReference type="AlphaFoldDB" id="A0A1P8K3A8"/>
<dbReference type="SMART" id="SM00065">
    <property type="entry name" value="GAF"/>
    <property type="match status" value="1"/>
</dbReference>
<reference evidence="4 5" key="1">
    <citation type="submission" date="2017-01" db="EMBL/GenBank/DDBJ databases">
        <authorList>
            <person name="Mah S.A."/>
            <person name="Swanson W.J."/>
            <person name="Moy G.W."/>
            <person name="Vacquier V.D."/>
        </authorList>
    </citation>
    <scope>NUCLEOTIDE SEQUENCE [LARGE SCALE GENOMIC DNA]</scope>
    <source>
        <strain evidence="4 5">DCY110</strain>
    </source>
</reference>
<comment type="catalytic activity">
    <reaction evidence="2">
        <text>2 GTP = 3',3'-c-di-GMP + 2 diphosphate</text>
        <dbReference type="Rhea" id="RHEA:24898"/>
        <dbReference type="ChEBI" id="CHEBI:33019"/>
        <dbReference type="ChEBI" id="CHEBI:37565"/>
        <dbReference type="ChEBI" id="CHEBI:58805"/>
        <dbReference type="EC" id="2.7.7.65"/>
    </reaction>
</comment>
<dbReference type="PANTHER" id="PTHR45138">
    <property type="entry name" value="REGULATORY COMPONENTS OF SENSORY TRANSDUCTION SYSTEM"/>
    <property type="match status" value="1"/>
</dbReference>
<dbReference type="Pfam" id="PF01590">
    <property type="entry name" value="GAF"/>
    <property type="match status" value="1"/>
</dbReference>
<dbReference type="InterPro" id="IPR029787">
    <property type="entry name" value="Nucleotide_cyclase"/>
</dbReference>
<dbReference type="KEGG" id="rhy:RD110_05615"/>
<dbReference type="EMBL" id="CP019236">
    <property type="protein sequence ID" value="APW40492.1"/>
    <property type="molecule type" value="Genomic_DNA"/>
</dbReference>
<dbReference type="EC" id="2.7.7.65" evidence="1"/>
<dbReference type="InterPro" id="IPR043128">
    <property type="entry name" value="Rev_trsase/Diguanyl_cyclase"/>
</dbReference>
<proteinExistence type="predicted"/>
<dbReference type="GO" id="GO:0005886">
    <property type="term" value="C:plasma membrane"/>
    <property type="evidence" value="ECO:0007669"/>
    <property type="project" value="TreeGrafter"/>
</dbReference>
<dbReference type="GO" id="GO:0043709">
    <property type="term" value="P:cell adhesion involved in single-species biofilm formation"/>
    <property type="evidence" value="ECO:0007669"/>
    <property type="project" value="TreeGrafter"/>
</dbReference>
<dbReference type="PROSITE" id="PS50887">
    <property type="entry name" value="GGDEF"/>
    <property type="match status" value="1"/>
</dbReference>
<dbReference type="InterPro" id="IPR029016">
    <property type="entry name" value="GAF-like_dom_sf"/>
</dbReference>
<gene>
    <name evidence="4" type="ORF">RD110_05615</name>
</gene>
<dbReference type="SUPFAM" id="SSF55073">
    <property type="entry name" value="Nucleotide cyclase"/>
    <property type="match status" value="1"/>
</dbReference>
<dbReference type="Proteomes" id="UP000186609">
    <property type="component" value="Chromosome"/>
</dbReference>
<keyword evidence="5" id="KW-1185">Reference proteome</keyword>
<name>A0A1P8K3A8_9BURK</name>
<dbReference type="Pfam" id="PF00990">
    <property type="entry name" value="GGDEF"/>
    <property type="match status" value="1"/>
</dbReference>
<dbReference type="SUPFAM" id="SSF55781">
    <property type="entry name" value="GAF domain-like"/>
    <property type="match status" value="1"/>
</dbReference>
<feature type="domain" description="GGDEF" evidence="3">
    <location>
        <begin position="204"/>
        <end position="334"/>
    </location>
</feature>
<evidence type="ECO:0000313" key="4">
    <source>
        <dbReference type="EMBL" id="APW40492.1"/>
    </source>
</evidence>
<dbReference type="Gene3D" id="3.30.70.270">
    <property type="match status" value="1"/>
</dbReference>
<dbReference type="GO" id="GO:1902201">
    <property type="term" value="P:negative regulation of bacterial-type flagellum-dependent cell motility"/>
    <property type="evidence" value="ECO:0007669"/>
    <property type="project" value="TreeGrafter"/>
</dbReference>
<dbReference type="FunFam" id="3.30.70.270:FF:000001">
    <property type="entry name" value="Diguanylate cyclase domain protein"/>
    <property type="match status" value="1"/>
</dbReference>
<dbReference type="InterPro" id="IPR003018">
    <property type="entry name" value="GAF"/>
</dbReference>
<organism evidence="4 5">
    <name type="scientific">Rhodoferax koreensis</name>
    <dbReference type="NCBI Taxonomy" id="1842727"/>
    <lineage>
        <taxon>Bacteria</taxon>
        <taxon>Pseudomonadati</taxon>
        <taxon>Pseudomonadota</taxon>
        <taxon>Betaproteobacteria</taxon>
        <taxon>Burkholderiales</taxon>
        <taxon>Comamonadaceae</taxon>
        <taxon>Rhodoferax</taxon>
    </lineage>
</organism>
<dbReference type="SMART" id="SM00267">
    <property type="entry name" value="GGDEF"/>
    <property type="match status" value="1"/>
</dbReference>
<dbReference type="STRING" id="1842727.RD110_05615"/>
<dbReference type="GO" id="GO:0052621">
    <property type="term" value="F:diguanylate cyclase activity"/>
    <property type="evidence" value="ECO:0007669"/>
    <property type="project" value="UniProtKB-EC"/>
</dbReference>
<evidence type="ECO:0000256" key="2">
    <source>
        <dbReference type="ARBA" id="ARBA00034247"/>
    </source>
</evidence>
<dbReference type="InterPro" id="IPR000160">
    <property type="entry name" value="GGDEF_dom"/>
</dbReference>
<dbReference type="Gene3D" id="3.30.450.40">
    <property type="match status" value="1"/>
</dbReference>
<evidence type="ECO:0000259" key="3">
    <source>
        <dbReference type="PROSITE" id="PS50887"/>
    </source>
</evidence>
<dbReference type="PANTHER" id="PTHR45138:SF9">
    <property type="entry name" value="DIGUANYLATE CYCLASE DGCM-RELATED"/>
    <property type="match status" value="1"/>
</dbReference>
<accession>A0A1P8K3A8</accession>